<dbReference type="SUPFAM" id="SSF56672">
    <property type="entry name" value="DNA/RNA polymerases"/>
    <property type="match status" value="1"/>
</dbReference>
<feature type="domain" description="Reverse transcriptase Ty1/copia-type" evidence="2">
    <location>
        <begin position="135"/>
        <end position="283"/>
    </location>
</feature>
<name>A0A7D9J8D6_PARCT</name>
<feature type="compositionally biased region" description="Basic and acidic residues" evidence="1">
    <location>
        <begin position="1"/>
        <end position="11"/>
    </location>
</feature>
<dbReference type="EMBL" id="CACRXK020018434">
    <property type="protein sequence ID" value="CAB4032474.1"/>
    <property type="molecule type" value="Genomic_DNA"/>
</dbReference>
<evidence type="ECO:0000313" key="5">
    <source>
        <dbReference type="Proteomes" id="UP001152795"/>
    </source>
</evidence>
<dbReference type="Pfam" id="PF07727">
    <property type="entry name" value="RVT_2"/>
    <property type="match status" value="1"/>
</dbReference>
<comment type="caution">
    <text evidence="3">The sequence shown here is derived from an EMBL/GenBank/DDBJ whole genome shotgun (WGS) entry which is preliminary data.</text>
</comment>
<sequence length="283" mass="33029">MMFRDRKKDFSETEEIVENLDLGEGPQLGVEDSKDVEDDHEAKVYPQRERKAPQYFGVNNSANVNVDYCYKVCGVLQTYTEAMESPEASGWEKAMKGEMEALKENDTFELTTLPEESLCYLLLNMILLFIRWMSKIAFFHARIDHEMFMEQSMGFEELSEKGVKLVYRLKKSLYGLKQSGRNWNRVLDGYLISDGFVRNPVDHCVYQKQTGGDIVIVVIWVDDLIIASNNTDKISQFKENMKSKFRMKDLEEISYFLGISFKQESGVIKMNQKRYIQKILDRF</sequence>
<accession>A0A7D9J8D6</accession>
<proteinExistence type="predicted"/>
<dbReference type="InterPro" id="IPR013103">
    <property type="entry name" value="RVT_2"/>
</dbReference>
<evidence type="ECO:0000313" key="3">
    <source>
        <dbReference type="EMBL" id="CAB4024008.1"/>
    </source>
</evidence>
<keyword evidence="5" id="KW-1185">Reference proteome</keyword>
<evidence type="ECO:0000313" key="4">
    <source>
        <dbReference type="EMBL" id="CAB4032474.1"/>
    </source>
</evidence>
<reference evidence="3" key="1">
    <citation type="submission" date="2020-04" db="EMBL/GenBank/DDBJ databases">
        <authorList>
            <person name="Alioto T."/>
            <person name="Alioto T."/>
            <person name="Gomez Garrido J."/>
        </authorList>
    </citation>
    <scope>NUCLEOTIDE SEQUENCE</scope>
    <source>
        <strain evidence="3">A484AB</strain>
    </source>
</reference>
<dbReference type="InterPro" id="IPR043502">
    <property type="entry name" value="DNA/RNA_pol_sf"/>
</dbReference>
<dbReference type="OrthoDB" id="6158475at2759"/>
<dbReference type="Proteomes" id="UP001152795">
    <property type="component" value="Unassembled WGS sequence"/>
</dbReference>
<gene>
    <name evidence="3" type="ORF">PACLA_8A000814</name>
    <name evidence="4" type="ORF">PACLA_8A015841</name>
</gene>
<feature type="region of interest" description="Disordered" evidence="1">
    <location>
        <begin position="1"/>
        <end position="39"/>
    </location>
</feature>
<dbReference type="AlphaFoldDB" id="A0A7D9J8D6"/>
<organism evidence="3 5">
    <name type="scientific">Paramuricea clavata</name>
    <name type="common">Red gorgonian</name>
    <name type="synonym">Violescent sea-whip</name>
    <dbReference type="NCBI Taxonomy" id="317549"/>
    <lineage>
        <taxon>Eukaryota</taxon>
        <taxon>Metazoa</taxon>
        <taxon>Cnidaria</taxon>
        <taxon>Anthozoa</taxon>
        <taxon>Octocorallia</taxon>
        <taxon>Malacalcyonacea</taxon>
        <taxon>Plexauridae</taxon>
        <taxon>Paramuricea</taxon>
    </lineage>
</organism>
<protein>
    <recommendedName>
        <fullName evidence="2">Reverse transcriptase Ty1/copia-type domain-containing protein</fullName>
    </recommendedName>
</protein>
<evidence type="ECO:0000256" key="1">
    <source>
        <dbReference type="SAM" id="MobiDB-lite"/>
    </source>
</evidence>
<dbReference type="EMBL" id="CACRXK020012796">
    <property type="protein sequence ID" value="CAB4024008.1"/>
    <property type="molecule type" value="Genomic_DNA"/>
</dbReference>
<feature type="non-terminal residue" evidence="3">
    <location>
        <position position="1"/>
    </location>
</feature>
<evidence type="ECO:0000259" key="2">
    <source>
        <dbReference type="Pfam" id="PF07727"/>
    </source>
</evidence>